<organism evidence="3 4">
    <name type="scientific">Prorocentrum cordatum</name>
    <dbReference type="NCBI Taxonomy" id="2364126"/>
    <lineage>
        <taxon>Eukaryota</taxon>
        <taxon>Sar</taxon>
        <taxon>Alveolata</taxon>
        <taxon>Dinophyceae</taxon>
        <taxon>Prorocentrales</taxon>
        <taxon>Prorocentraceae</taxon>
        <taxon>Prorocentrum</taxon>
    </lineage>
</organism>
<feature type="non-terminal residue" evidence="3">
    <location>
        <position position="234"/>
    </location>
</feature>
<protein>
    <submittedName>
        <fullName evidence="3">Uncharacterized protein</fullName>
    </submittedName>
</protein>
<keyword evidence="1" id="KW-0175">Coiled coil</keyword>
<keyword evidence="4" id="KW-1185">Reference proteome</keyword>
<gene>
    <name evidence="3" type="ORF">PCOR1329_LOCUS29633</name>
</gene>
<accession>A0ABN9SHV2</accession>
<feature type="coiled-coil region" evidence="1">
    <location>
        <begin position="126"/>
        <end position="167"/>
    </location>
</feature>
<evidence type="ECO:0000256" key="2">
    <source>
        <dbReference type="SAM" id="MobiDB-lite"/>
    </source>
</evidence>
<feature type="region of interest" description="Disordered" evidence="2">
    <location>
        <begin position="48"/>
        <end position="67"/>
    </location>
</feature>
<sequence>MCRKCKGRDGNPFCNWAGRTDCYKCHVAKGQCFLAKDLQAEHGKLKKKLQDQEKGNAMDVDPNNDTEDLRNEATAIKKEIGLLRESCGAAAAAALWEKEAELKDVQAQILAAKPTGTQFKALIDSIAELQKTIDKRNATIQEHQEAMAEARDENEKGLQKLKELELQQQVVARGHVAASPPPDPDDLLRLLDTLVAGLRTGWASSEQLQSYAPWESQLRLHLAATKELRAQEAA</sequence>
<proteinExistence type="predicted"/>
<evidence type="ECO:0000256" key="1">
    <source>
        <dbReference type="SAM" id="Coils"/>
    </source>
</evidence>
<evidence type="ECO:0000313" key="4">
    <source>
        <dbReference type="Proteomes" id="UP001189429"/>
    </source>
</evidence>
<reference evidence="3" key="1">
    <citation type="submission" date="2023-10" db="EMBL/GenBank/DDBJ databases">
        <authorList>
            <person name="Chen Y."/>
            <person name="Shah S."/>
            <person name="Dougan E. K."/>
            <person name="Thang M."/>
            <person name="Chan C."/>
        </authorList>
    </citation>
    <scope>NUCLEOTIDE SEQUENCE [LARGE SCALE GENOMIC DNA]</scope>
</reference>
<dbReference type="EMBL" id="CAUYUJ010011172">
    <property type="protein sequence ID" value="CAK0831276.1"/>
    <property type="molecule type" value="Genomic_DNA"/>
</dbReference>
<dbReference type="Proteomes" id="UP001189429">
    <property type="component" value="Unassembled WGS sequence"/>
</dbReference>
<evidence type="ECO:0000313" key="3">
    <source>
        <dbReference type="EMBL" id="CAK0831276.1"/>
    </source>
</evidence>
<comment type="caution">
    <text evidence="3">The sequence shown here is derived from an EMBL/GenBank/DDBJ whole genome shotgun (WGS) entry which is preliminary data.</text>
</comment>
<name>A0ABN9SHV2_9DINO</name>